<reference evidence="1 2" key="1">
    <citation type="submission" date="2022-11" db="EMBL/GenBank/DDBJ databases">
        <title>Minimal conservation of predation-associated metabolite biosynthetic gene clusters underscores biosynthetic potential of Myxococcota including descriptions for ten novel species: Archangium lansinium sp. nov., Myxococcus landrumus sp. nov., Nannocystis bai.</title>
        <authorList>
            <person name="Ahearne A."/>
            <person name="Stevens C."/>
            <person name="Dowd S."/>
        </authorList>
    </citation>
    <scope>NUCLEOTIDE SEQUENCE [LARGE SCALE GENOMIC DNA]</scope>
    <source>
        <strain evidence="1 2">NCELM</strain>
    </source>
</reference>
<evidence type="ECO:0000313" key="2">
    <source>
        <dbReference type="Proteomes" id="UP001217838"/>
    </source>
</evidence>
<sequence>MLPRAEPTPDVPSGEACEVFEDCCKCSGLTLLPADVQGCSISTGIVVAEGPWGIHWVEFDGMSLAEGDGCDQPDAMWVHHEQNGERSVELCNEACTTYLDGAFGELTIGMFCEVG</sequence>
<keyword evidence="2" id="KW-1185">Reference proteome</keyword>
<comment type="caution">
    <text evidence="1">The sequence shown here is derived from an EMBL/GenBank/DDBJ whole genome shotgun (WGS) entry which is preliminary data.</text>
</comment>
<protein>
    <submittedName>
        <fullName evidence="1">Uncharacterized protein</fullName>
    </submittedName>
</protein>
<dbReference type="RefSeq" id="WP_272000153.1">
    <property type="nucleotide sequence ID" value="NZ_JAQNDN010000011.1"/>
</dbReference>
<dbReference type="EMBL" id="JAQNDN010000011">
    <property type="protein sequence ID" value="MDC0670327.1"/>
    <property type="molecule type" value="Genomic_DNA"/>
</dbReference>
<gene>
    <name evidence="1" type="ORF">POL58_21410</name>
</gene>
<name>A0ABT5BBB3_9BACT</name>
<accession>A0ABT5BBB3</accession>
<dbReference type="Proteomes" id="UP001217838">
    <property type="component" value="Unassembled WGS sequence"/>
</dbReference>
<organism evidence="1 2">
    <name type="scientific">Nannocystis radixulma</name>
    <dbReference type="NCBI Taxonomy" id="2995305"/>
    <lineage>
        <taxon>Bacteria</taxon>
        <taxon>Pseudomonadati</taxon>
        <taxon>Myxococcota</taxon>
        <taxon>Polyangia</taxon>
        <taxon>Nannocystales</taxon>
        <taxon>Nannocystaceae</taxon>
        <taxon>Nannocystis</taxon>
    </lineage>
</organism>
<proteinExistence type="predicted"/>
<evidence type="ECO:0000313" key="1">
    <source>
        <dbReference type="EMBL" id="MDC0670327.1"/>
    </source>
</evidence>